<feature type="domain" description="DUF6857" evidence="3">
    <location>
        <begin position="280"/>
        <end position="328"/>
    </location>
</feature>
<dbReference type="Gramene" id="Kaladp0024s0302.2.v1.1">
    <property type="protein sequence ID" value="Kaladp0024s0302.2.v1.1"/>
    <property type="gene ID" value="Kaladp0024s0302.v1.1"/>
</dbReference>
<dbReference type="InterPro" id="IPR049172">
    <property type="entry name" value="DUF6857_pln"/>
</dbReference>
<evidence type="ECO:0000256" key="1">
    <source>
        <dbReference type="SAM" id="MobiDB-lite"/>
    </source>
</evidence>
<feature type="compositionally biased region" description="Basic and acidic residues" evidence="1">
    <location>
        <begin position="176"/>
        <end position="185"/>
    </location>
</feature>
<dbReference type="Proteomes" id="UP000594263">
    <property type="component" value="Unplaced"/>
</dbReference>
<reference evidence="4" key="1">
    <citation type="submission" date="2021-01" db="UniProtKB">
        <authorList>
            <consortium name="EnsemblPlants"/>
        </authorList>
    </citation>
    <scope>IDENTIFICATION</scope>
</reference>
<dbReference type="Pfam" id="PF21647">
    <property type="entry name" value="DUF6857"/>
    <property type="match status" value="1"/>
</dbReference>
<organism evidence="4 5">
    <name type="scientific">Kalanchoe fedtschenkoi</name>
    <name type="common">Lavender scallops</name>
    <name type="synonym">South American air plant</name>
    <dbReference type="NCBI Taxonomy" id="63787"/>
    <lineage>
        <taxon>Eukaryota</taxon>
        <taxon>Viridiplantae</taxon>
        <taxon>Streptophyta</taxon>
        <taxon>Embryophyta</taxon>
        <taxon>Tracheophyta</taxon>
        <taxon>Spermatophyta</taxon>
        <taxon>Magnoliopsida</taxon>
        <taxon>eudicotyledons</taxon>
        <taxon>Gunneridae</taxon>
        <taxon>Pentapetalae</taxon>
        <taxon>Saxifragales</taxon>
        <taxon>Crassulaceae</taxon>
        <taxon>Kalanchoe</taxon>
    </lineage>
</organism>
<feature type="compositionally biased region" description="Low complexity" evidence="1">
    <location>
        <begin position="194"/>
        <end position="206"/>
    </location>
</feature>
<keyword evidence="5" id="KW-1185">Reference proteome</keyword>
<dbReference type="InterPro" id="IPR010341">
    <property type="entry name" value="DUF936_pln"/>
</dbReference>
<feature type="domain" description="DUF936" evidence="2">
    <location>
        <begin position="4"/>
        <end position="120"/>
    </location>
</feature>
<proteinExistence type="predicted"/>
<dbReference type="PANTHER" id="PTHR31928:SF7">
    <property type="entry name" value="FACTOR 1-DELTA, PUTATIVE (DUF936)-RELATED"/>
    <property type="match status" value="1"/>
</dbReference>
<dbReference type="Pfam" id="PF06075">
    <property type="entry name" value="DUF936"/>
    <property type="match status" value="1"/>
</dbReference>
<sequence length="371" mass="40594">MASLTPGVLSKLLQHAGDSTFKALGQHRTPLLQVIEIVPALSADDPWRTRGFYLKLSDSEHSAYASVPDDDVDLIYGDKIQLGQFVHISRLDSGKPVPVIRGIKPLPRRRPCVGTPKDLISSDLLQPRKKKGGLALHELKCPRRSLEGGKRQVLDDVLKHPRGECLGAGRRLSLDSARRGWDHHPPSTPRSTIAAQSSSSRLKSASETPRRASLVASFEKKHVSSCTPSPVASDNKPSRPVVASIAKNASGISSLQSKDKILINDSKPPVTKVLLSDRLDRNILWDSLPTKIRELGKGAVSHRDVAILIASRALEEASAMDGIVGCMRFDLASFAYHCFLLGLVPSTLKLDSFRCHFSSVTLLRYQNCHHN</sequence>
<accession>A0A7N0T6N2</accession>
<dbReference type="EnsemblPlants" id="Kaladp0024s0302.2.v1.1">
    <property type="protein sequence ID" value="Kaladp0024s0302.2.v1.1"/>
    <property type="gene ID" value="Kaladp0024s0302.v1.1"/>
</dbReference>
<name>A0A7N0T6N2_KALFE</name>
<evidence type="ECO:0000313" key="4">
    <source>
        <dbReference type="EnsemblPlants" id="Kaladp0024s0302.2.v1.1"/>
    </source>
</evidence>
<evidence type="ECO:0000313" key="5">
    <source>
        <dbReference type="Proteomes" id="UP000594263"/>
    </source>
</evidence>
<feature type="region of interest" description="Disordered" evidence="1">
    <location>
        <begin position="176"/>
        <end position="211"/>
    </location>
</feature>
<dbReference type="PANTHER" id="PTHR31928">
    <property type="entry name" value="EXPRESSED PROTEIN"/>
    <property type="match status" value="1"/>
</dbReference>
<dbReference type="AlphaFoldDB" id="A0A7N0T6N2"/>
<dbReference type="InterPro" id="IPR048297">
    <property type="entry name" value="DUF936_dom_pln"/>
</dbReference>
<evidence type="ECO:0000259" key="3">
    <source>
        <dbReference type="Pfam" id="PF21647"/>
    </source>
</evidence>
<protein>
    <submittedName>
        <fullName evidence="4">Uncharacterized protein</fullName>
    </submittedName>
</protein>
<evidence type="ECO:0000259" key="2">
    <source>
        <dbReference type="Pfam" id="PF06075"/>
    </source>
</evidence>